<dbReference type="PANTHER" id="PTHR45663">
    <property type="entry name" value="GEO12009P1"/>
    <property type="match status" value="1"/>
</dbReference>
<organism evidence="7 8">
    <name type="scientific">Metamycoplasma equirhinis</name>
    <dbReference type="NCBI Taxonomy" id="92402"/>
    <lineage>
        <taxon>Bacteria</taxon>
        <taxon>Bacillati</taxon>
        <taxon>Mycoplasmatota</taxon>
        <taxon>Mycoplasmoidales</taxon>
        <taxon>Metamycoplasmataceae</taxon>
        <taxon>Metamycoplasma</taxon>
    </lineage>
</organism>
<evidence type="ECO:0000256" key="5">
    <source>
        <dbReference type="ARBA" id="ARBA00023284"/>
    </source>
</evidence>
<dbReference type="RefSeq" id="WP_140031399.1">
    <property type="nucleotide sequence ID" value="NZ_AP027305.1"/>
</dbReference>
<evidence type="ECO:0000259" key="6">
    <source>
        <dbReference type="PROSITE" id="PS51352"/>
    </source>
</evidence>
<dbReference type="Proteomes" id="UP001303601">
    <property type="component" value="Chromosome"/>
</dbReference>
<dbReference type="InterPro" id="IPR036249">
    <property type="entry name" value="Thioredoxin-like_sf"/>
</dbReference>
<keyword evidence="4" id="KW-1015">Disulfide bond</keyword>
<dbReference type="Pfam" id="PF00085">
    <property type="entry name" value="Thioredoxin"/>
    <property type="match status" value="1"/>
</dbReference>
<dbReference type="CDD" id="cd02947">
    <property type="entry name" value="TRX_family"/>
    <property type="match status" value="1"/>
</dbReference>
<name>A0ABZ0PAN8_9BACT</name>
<dbReference type="SUPFAM" id="SSF52833">
    <property type="entry name" value="Thioredoxin-like"/>
    <property type="match status" value="1"/>
</dbReference>
<evidence type="ECO:0000256" key="4">
    <source>
        <dbReference type="ARBA" id="ARBA00023157"/>
    </source>
</evidence>
<dbReference type="PANTHER" id="PTHR45663:SF11">
    <property type="entry name" value="GEO12009P1"/>
    <property type="match status" value="1"/>
</dbReference>
<dbReference type="InterPro" id="IPR005746">
    <property type="entry name" value="Thioredoxin"/>
</dbReference>
<evidence type="ECO:0000313" key="8">
    <source>
        <dbReference type="Proteomes" id="UP001303601"/>
    </source>
</evidence>
<keyword evidence="2" id="KW-0813">Transport</keyword>
<sequence length="99" mass="11384">MYKKLLKSELNNEHLKGKAIVAFRATWCPPCQMIGPELKQISENSNDINVFDFDVDQNREFAHEMGVSSIPSLFIYQNGQFVQKTTGYLPADELKKLFK</sequence>
<keyword evidence="8" id="KW-1185">Reference proteome</keyword>
<evidence type="ECO:0000256" key="3">
    <source>
        <dbReference type="ARBA" id="ARBA00022982"/>
    </source>
</evidence>
<dbReference type="GeneID" id="94493310"/>
<keyword evidence="5" id="KW-0676">Redox-active center</keyword>
<dbReference type="PROSITE" id="PS51352">
    <property type="entry name" value="THIOREDOXIN_2"/>
    <property type="match status" value="1"/>
</dbReference>
<evidence type="ECO:0000256" key="1">
    <source>
        <dbReference type="ARBA" id="ARBA00008987"/>
    </source>
</evidence>
<dbReference type="EMBL" id="CP137845">
    <property type="protein sequence ID" value="WPB54013.1"/>
    <property type="molecule type" value="Genomic_DNA"/>
</dbReference>
<comment type="similarity">
    <text evidence="1">Belongs to the thioredoxin family.</text>
</comment>
<feature type="domain" description="Thioredoxin" evidence="6">
    <location>
        <begin position="1"/>
        <end position="99"/>
    </location>
</feature>
<protein>
    <submittedName>
        <fullName evidence="7">Thioredoxin family protein</fullName>
    </submittedName>
</protein>
<accession>A0ABZ0PAN8</accession>
<proteinExistence type="inferred from homology"/>
<evidence type="ECO:0000313" key="7">
    <source>
        <dbReference type="EMBL" id="WPB54013.1"/>
    </source>
</evidence>
<dbReference type="PIRSF" id="PIRSF000077">
    <property type="entry name" value="Thioredoxin"/>
    <property type="match status" value="1"/>
</dbReference>
<keyword evidence="3" id="KW-0249">Electron transport</keyword>
<evidence type="ECO:0000256" key="2">
    <source>
        <dbReference type="ARBA" id="ARBA00022448"/>
    </source>
</evidence>
<reference evidence="7" key="1">
    <citation type="submission" date="2023-11" db="EMBL/GenBank/DDBJ databases">
        <title>Completed genome sequence of Mycoplasma equirhinis type strain M432/72.</title>
        <authorList>
            <person name="Spergser J."/>
        </authorList>
    </citation>
    <scope>NUCLEOTIDE SEQUENCE [LARGE SCALE GENOMIC DNA]</scope>
    <source>
        <strain evidence="7">M432/72</strain>
    </source>
</reference>
<gene>
    <name evidence="7" type="ORF">R9B83_00325</name>
</gene>
<dbReference type="InterPro" id="IPR013766">
    <property type="entry name" value="Thioredoxin_domain"/>
</dbReference>
<dbReference type="Gene3D" id="3.40.30.10">
    <property type="entry name" value="Glutaredoxin"/>
    <property type="match status" value="1"/>
</dbReference>